<evidence type="ECO:0000259" key="5">
    <source>
        <dbReference type="Pfam" id="PF00389"/>
    </source>
</evidence>
<dbReference type="PANTHER" id="PTHR43761">
    <property type="entry name" value="D-ISOMER SPECIFIC 2-HYDROXYACID DEHYDROGENASE FAMILY PROTEIN (AFU_ORTHOLOGUE AFUA_1G13630)"/>
    <property type="match status" value="1"/>
</dbReference>
<accession>A0ABS8FY96</accession>
<dbReference type="RefSeq" id="WP_227708175.1">
    <property type="nucleotide sequence ID" value="NZ_JAJEQX010000020.1"/>
</dbReference>
<gene>
    <name evidence="7" type="ORF">LKD70_11485</name>
</gene>
<evidence type="ECO:0000256" key="2">
    <source>
        <dbReference type="ARBA" id="ARBA00023002"/>
    </source>
</evidence>
<comment type="similarity">
    <text evidence="1 4">Belongs to the D-isomer specific 2-hydroxyacid dehydrogenase family.</text>
</comment>
<dbReference type="Pfam" id="PF00389">
    <property type="entry name" value="2-Hacid_dh"/>
    <property type="match status" value="1"/>
</dbReference>
<dbReference type="Pfam" id="PF02826">
    <property type="entry name" value="2-Hacid_dh_C"/>
    <property type="match status" value="1"/>
</dbReference>
<keyword evidence="8" id="KW-1185">Reference proteome</keyword>
<protein>
    <submittedName>
        <fullName evidence="7">Dihydrofolate reductase</fullName>
    </submittedName>
</protein>
<dbReference type="Gene3D" id="3.40.50.720">
    <property type="entry name" value="NAD(P)-binding Rossmann-like Domain"/>
    <property type="match status" value="2"/>
</dbReference>
<dbReference type="SUPFAM" id="SSF52283">
    <property type="entry name" value="Formate/glycerate dehydrogenase catalytic domain-like"/>
    <property type="match status" value="1"/>
</dbReference>
<keyword evidence="2 4" id="KW-0560">Oxidoreductase</keyword>
<dbReference type="SUPFAM" id="SSF51735">
    <property type="entry name" value="NAD(P)-binding Rossmann-fold domains"/>
    <property type="match status" value="1"/>
</dbReference>
<dbReference type="InterPro" id="IPR036291">
    <property type="entry name" value="NAD(P)-bd_dom_sf"/>
</dbReference>
<reference evidence="7 8" key="1">
    <citation type="submission" date="2021-10" db="EMBL/GenBank/DDBJ databases">
        <title>Anaerobic single-cell dispensing facilitates the cultivation of human gut bacteria.</title>
        <authorList>
            <person name="Afrizal A."/>
        </authorList>
    </citation>
    <scope>NUCLEOTIDE SEQUENCE [LARGE SCALE GENOMIC DNA]</scope>
    <source>
        <strain evidence="7 8">CLA-AA-H200</strain>
    </source>
</reference>
<comment type="caution">
    <text evidence="7">The sequence shown here is derived from an EMBL/GenBank/DDBJ whole genome shotgun (WGS) entry which is preliminary data.</text>
</comment>
<name>A0ABS8FY96_9FIRM</name>
<evidence type="ECO:0000313" key="7">
    <source>
        <dbReference type="EMBL" id="MCC2255035.1"/>
    </source>
</evidence>
<feature type="domain" description="D-isomer specific 2-hydroxyacid dehydrogenase catalytic" evidence="5">
    <location>
        <begin position="17"/>
        <end position="226"/>
    </location>
</feature>
<sequence length="299" mass="33938">MKKFRKLVVLEPIRFDSASEEALHRYAEEVVVYRDIPADDEEKIRRIGDADALLVFYTSRIGADVINACGHLKYIGMCCSLYTPESANVDVNYAENRGITVTGIRRYGDRGVAEFIASELVRLFHGFGGMRWRSEEMELVGARIGIVGMGDVGTEVTRLMQAFDMDVSYYSRTRKPEIEKRGVQYLPFNELLEKTDILTTHLHKNTVVMGREEFERFGNGKILINTTFTAPYPLDELKRWLQGEGNYYIVDSAVSIGGKEGEIYRLPNVICPDIVAGQSSRSGELLRQKVLENLENYQP</sequence>
<feature type="domain" description="D-isomer specific 2-hydroxyacid dehydrogenase NAD-binding" evidence="6">
    <location>
        <begin position="134"/>
        <end position="226"/>
    </location>
</feature>
<dbReference type="InterPro" id="IPR006140">
    <property type="entry name" value="D-isomer_DH_NAD-bd"/>
</dbReference>
<dbReference type="Proteomes" id="UP001198151">
    <property type="component" value="Unassembled WGS sequence"/>
</dbReference>
<dbReference type="InterPro" id="IPR050418">
    <property type="entry name" value="D-iso_2-hydroxyacid_DH_PdxB"/>
</dbReference>
<organism evidence="7 8">
    <name type="scientific">Ruminococcus turbiniformis</name>
    <dbReference type="NCBI Taxonomy" id="2881258"/>
    <lineage>
        <taxon>Bacteria</taxon>
        <taxon>Bacillati</taxon>
        <taxon>Bacillota</taxon>
        <taxon>Clostridia</taxon>
        <taxon>Eubacteriales</taxon>
        <taxon>Oscillospiraceae</taxon>
        <taxon>Ruminococcus</taxon>
    </lineage>
</organism>
<dbReference type="PANTHER" id="PTHR43761:SF1">
    <property type="entry name" value="D-ISOMER SPECIFIC 2-HYDROXYACID DEHYDROGENASE CATALYTIC DOMAIN-CONTAINING PROTEIN-RELATED"/>
    <property type="match status" value="1"/>
</dbReference>
<evidence type="ECO:0000256" key="3">
    <source>
        <dbReference type="ARBA" id="ARBA00023027"/>
    </source>
</evidence>
<evidence type="ECO:0000259" key="6">
    <source>
        <dbReference type="Pfam" id="PF02826"/>
    </source>
</evidence>
<dbReference type="EMBL" id="JAJEQX010000020">
    <property type="protein sequence ID" value="MCC2255035.1"/>
    <property type="molecule type" value="Genomic_DNA"/>
</dbReference>
<dbReference type="InterPro" id="IPR006139">
    <property type="entry name" value="D-isomer_2_OHA_DH_cat_dom"/>
</dbReference>
<evidence type="ECO:0000256" key="4">
    <source>
        <dbReference type="RuleBase" id="RU003719"/>
    </source>
</evidence>
<evidence type="ECO:0000313" key="8">
    <source>
        <dbReference type="Proteomes" id="UP001198151"/>
    </source>
</evidence>
<proteinExistence type="inferred from homology"/>
<keyword evidence="3" id="KW-0520">NAD</keyword>
<evidence type="ECO:0000256" key="1">
    <source>
        <dbReference type="ARBA" id="ARBA00005854"/>
    </source>
</evidence>